<sequence length="611" mass="68089">MPAFDIRIVGSLEKVFLRTFADDAVAVTPDDMPPIRELEGLGGETVSFQIAYRYIGADVRKDVPDGAANPSNPAMRVTVSGPLAGRARIRRVENVPVTFPAYQQVDDAYISTEPGLYPDLLRDVEPCVNAAAAAAGPAVEVIAMPGQWRSLWVDVELPSVDEPPTADAQAAVPAASPVRTLPLRIDVADARGNVVESQTLDVRVIARDLPEQGLVFTEWLYADCLADYYGVPVFSEEHWRILERFVRTAVRRGVTMILTPLFTPPLDTVPGGERTTTQLIGVTRLPGGNGGKGNEGDEPVWGFDFTLFDRWVATCRRCGVKQFEMSHLFTQWGAAHPPKIVANVDGEIRRVFGWEHSATDERDGYPAFLRAFLPKLDEHLHALGIAQDTYFHISDEPRAEHLDSYLAAKRLVAPLLEGYPIIDALSDIAYWRQGVCERPVPCEDTVDDFIDANVPDLWTYYCCAQNIDVPNRFMSMPSYRNRILGFLLFKYDMAGFLHWGYNFYNTANSTRAIDPYQETGAGDAFPAGDSFAVYPGRDGEPEESIRLMVMQEALDDLRACRLLESMIGHQAVVDLLEQGLERPLAFRDWPHGMRWLLEARRRVNEAIAASL</sequence>
<keyword evidence="3" id="KW-1185">Reference proteome</keyword>
<organism evidence="2 3">
    <name type="scientific">Bifidobacterium miconis</name>
    <dbReference type="NCBI Taxonomy" id="2834435"/>
    <lineage>
        <taxon>Bacteria</taxon>
        <taxon>Bacillati</taxon>
        <taxon>Actinomycetota</taxon>
        <taxon>Actinomycetes</taxon>
        <taxon>Bifidobacteriales</taxon>
        <taxon>Bifidobacteriaceae</taxon>
        <taxon>Bifidobacterium</taxon>
    </lineage>
</organism>
<evidence type="ECO:0000313" key="3">
    <source>
        <dbReference type="Proteomes" id="UP000700815"/>
    </source>
</evidence>
<dbReference type="EMBL" id="JAHBBH010000013">
    <property type="protein sequence ID" value="MBW3092490.1"/>
    <property type="molecule type" value="Genomic_DNA"/>
</dbReference>
<dbReference type="InterPro" id="IPR025150">
    <property type="entry name" value="GH123_cat"/>
</dbReference>
<feature type="domain" description="Glycoside hydrolase 123 catalytic" evidence="1">
    <location>
        <begin position="219"/>
        <end position="562"/>
    </location>
</feature>
<proteinExistence type="predicted"/>
<evidence type="ECO:0000313" key="2">
    <source>
        <dbReference type="EMBL" id="MBW3092490.1"/>
    </source>
</evidence>
<dbReference type="Proteomes" id="UP000700815">
    <property type="component" value="Unassembled WGS sequence"/>
</dbReference>
<dbReference type="RefSeq" id="WP_219058568.1">
    <property type="nucleotide sequence ID" value="NZ_JAHBBH010000013.1"/>
</dbReference>
<comment type="caution">
    <text evidence="2">The sequence shown here is derived from an EMBL/GenBank/DDBJ whole genome shotgun (WGS) entry which is preliminary data.</text>
</comment>
<evidence type="ECO:0000259" key="1">
    <source>
        <dbReference type="Pfam" id="PF13320"/>
    </source>
</evidence>
<reference evidence="2 3" key="1">
    <citation type="submission" date="2021-05" db="EMBL/GenBank/DDBJ databases">
        <title>Phylogenetic classification of ten novel species belonging to the genus Bifidobacterium comprising B. colchicus sp. nov., B. abeli sp. nov., B. bicoloris sp. nov., B. guerezis sp. nov., B. rosaliae sp. nov., B. santillanensis sp. nov., B. argentati sp. nov., B. amazzoni sp. nov., B. pluviali sp. nov., and B. pinnaculum sp. nov.</title>
        <authorList>
            <person name="Lugli G.A."/>
            <person name="Ruiz Garcia L."/>
            <person name="Margolles A."/>
            <person name="Ventura M."/>
        </authorList>
    </citation>
    <scope>NUCLEOTIDE SEQUENCE [LARGE SCALE GENOMIC DNA]</scope>
    <source>
        <strain evidence="2 3">82T10</strain>
    </source>
</reference>
<accession>A0ABS6WEN8</accession>
<protein>
    <submittedName>
        <fullName evidence="2">DUF4091 domain-containing protein</fullName>
    </submittedName>
</protein>
<name>A0ABS6WEN8_9BIFI</name>
<gene>
    <name evidence="2" type="ORF">KIH79_05930</name>
</gene>
<dbReference type="Pfam" id="PF13320">
    <property type="entry name" value="GH123_cat"/>
    <property type="match status" value="1"/>
</dbReference>